<reference evidence="3" key="1">
    <citation type="submission" date="2022-06" db="EMBL/GenBank/DDBJ databases">
        <title>Draft genome sequence of Streptomyces sp. RB6PN25 isolated from peat swamp forest in Thailand.</title>
        <authorList>
            <person name="Duangmal K."/>
            <person name="Klaysubun C."/>
        </authorList>
    </citation>
    <scope>NUCLEOTIDE SEQUENCE</scope>
    <source>
        <strain evidence="3">RB6PN25</strain>
    </source>
</reference>
<gene>
    <name evidence="3" type="ORF">NGB36_30610</name>
</gene>
<dbReference type="EMBL" id="JANFNG010000042">
    <property type="protein sequence ID" value="MCQ4084806.1"/>
    <property type="molecule type" value="Genomic_DNA"/>
</dbReference>
<dbReference type="Pfam" id="PF13380">
    <property type="entry name" value="CoA_binding_2"/>
    <property type="match status" value="1"/>
</dbReference>
<dbReference type="EC" id="2.3.1.-" evidence="3"/>
<keyword evidence="3" id="KW-0012">Acyltransferase</keyword>
<organism evidence="3 4">
    <name type="scientific">Streptomyces humicola</name>
    <dbReference type="NCBI Taxonomy" id="2953240"/>
    <lineage>
        <taxon>Bacteria</taxon>
        <taxon>Bacillati</taxon>
        <taxon>Actinomycetota</taxon>
        <taxon>Actinomycetes</taxon>
        <taxon>Kitasatosporales</taxon>
        <taxon>Streptomycetaceae</taxon>
        <taxon>Streptomyces</taxon>
    </lineage>
</organism>
<dbReference type="PANTHER" id="PTHR42793">
    <property type="entry name" value="COA BINDING DOMAIN CONTAINING PROTEIN"/>
    <property type="match status" value="1"/>
</dbReference>
<feature type="region of interest" description="Disordered" evidence="1">
    <location>
        <begin position="915"/>
        <end position="937"/>
    </location>
</feature>
<evidence type="ECO:0000313" key="3">
    <source>
        <dbReference type="EMBL" id="MCQ4084806.1"/>
    </source>
</evidence>
<comment type="caution">
    <text evidence="3">The sequence shown here is derived from an EMBL/GenBank/DDBJ whole genome shotgun (WGS) entry which is preliminary data.</text>
</comment>
<evidence type="ECO:0000259" key="2">
    <source>
        <dbReference type="PROSITE" id="PS51186"/>
    </source>
</evidence>
<dbReference type="SUPFAM" id="SSF56059">
    <property type="entry name" value="Glutathione synthetase ATP-binding domain-like"/>
    <property type="match status" value="1"/>
</dbReference>
<evidence type="ECO:0000313" key="4">
    <source>
        <dbReference type="Proteomes" id="UP001057702"/>
    </source>
</evidence>
<dbReference type="Pfam" id="PF19045">
    <property type="entry name" value="Ligase_CoA_2"/>
    <property type="match status" value="1"/>
</dbReference>
<dbReference type="SUPFAM" id="SSF51735">
    <property type="entry name" value="NAD(P)-binding Rossmann-fold domains"/>
    <property type="match status" value="1"/>
</dbReference>
<dbReference type="InterPro" id="IPR000182">
    <property type="entry name" value="GNAT_dom"/>
</dbReference>
<proteinExistence type="predicted"/>
<dbReference type="Gene3D" id="3.40.630.30">
    <property type="match status" value="1"/>
</dbReference>
<dbReference type="Gene3D" id="3.30.1490.20">
    <property type="entry name" value="ATP-grasp fold, A domain"/>
    <property type="match status" value="1"/>
</dbReference>
<dbReference type="GO" id="GO:0016746">
    <property type="term" value="F:acyltransferase activity"/>
    <property type="evidence" value="ECO:0007669"/>
    <property type="project" value="UniProtKB-KW"/>
</dbReference>
<dbReference type="Gene3D" id="3.40.50.261">
    <property type="entry name" value="Succinyl-CoA synthetase domains"/>
    <property type="match status" value="2"/>
</dbReference>
<dbReference type="InterPro" id="IPR036291">
    <property type="entry name" value="NAD(P)-bd_dom_sf"/>
</dbReference>
<dbReference type="InterPro" id="IPR016181">
    <property type="entry name" value="Acyl_CoA_acyltransferase"/>
</dbReference>
<dbReference type="InterPro" id="IPR013815">
    <property type="entry name" value="ATP_grasp_subdomain_1"/>
</dbReference>
<keyword evidence="4" id="KW-1185">Reference proteome</keyword>
<name>A0ABT1Q4F6_9ACTN</name>
<dbReference type="Pfam" id="PF00583">
    <property type="entry name" value="Acetyltransf_1"/>
    <property type="match status" value="1"/>
</dbReference>
<dbReference type="RefSeq" id="WP_255923887.1">
    <property type="nucleotide sequence ID" value="NZ_JANFNG010000042.1"/>
</dbReference>
<dbReference type="InterPro" id="IPR032875">
    <property type="entry name" value="Succ_CoA_lig_flav_dom"/>
</dbReference>
<dbReference type="InterPro" id="IPR003781">
    <property type="entry name" value="CoA-bd"/>
</dbReference>
<feature type="domain" description="N-acetyltransferase" evidence="2">
    <location>
        <begin position="20"/>
        <end position="171"/>
    </location>
</feature>
<dbReference type="Pfam" id="PF13607">
    <property type="entry name" value="Succ_CoA_lig"/>
    <property type="match status" value="1"/>
</dbReference>
<dbReference type="SMART" id="SM00881">
    <property type="entry name" value="CoA_binding"/>
    <property type="match status" value="1"/>
</dbReference>
<dbReference type="Pfam" id="PF13549">
    <property type="entry name" value="ATP-grasp_5"/>
    <property type="match status" value="1"/>
</dbReference>
<dbReference type="Gene3D" id="3.40.50.720">
    <property type="entry name" value="NAD(P)-binding Rossmann-like Domain"/>
    <property type="match status" value="1"/>
</dbReference>
<accession>A0ABT1Q4F6</accession>
<dbReference type="PANTHER" id="PTHR42793:SF1">
    <property type="entry name" value="PEPTIDYL-LYSINE N-ACETYLTRANSFERASE PATZ"/>
    <property type="match status" value="1"/>
</dbReference>
<dbReference type="InterPro" id="IPR043938">
    <property type="entry name" value="Ligase_CoA_dom"/>
</dbReference>
<dbReference type="SUPFAM" id="SSF55729">
    <property type="entry name" value="Acyl-CoA N-acyltransferases (Nat)"/>
    <property type="match status" value="1"/>
</dbReference>
<dbReference type="CDD" id="cd04301">
    <property type="entry name" value="NAT_SF"/>
    <property type="match status" value="1"/>
</dbReference>
<feature type="compositionally biased region" description="Polar residues" evidence="1">
    <location>
        <begin position="915"/>
        <end position="928"/>
    </location>
</feature>
<dbReference type="PROSITE" id="PS51186">
    <property type="entry name" value="GNAT"/>
    <property type="match status" value="1"/>
</dbReference>
<evidence type="ECO:0000256" key="1">
    <source>
        <dbReference type="SAM" id="MobiDB-lite"/>
    </source>
</evidence>
<protein>
    <submittedName>
        <fullName evidence="3">GNAT family N-acetyltransferase</fullName>
        <ecNumber evidence="3">2.3.1.-</ecNumber>
    </submittedName>
</protein>
<sequence>MSAVTTSRRSYALLADGTTIEIRPVEPDDLKMVRRFNRAMSPDNLYLRFFSISRRAAEQEAQRVCRPPDPDHVALLAWLGDRVVGIASYERTATAGVAEVAFAVADDLHGHGIATLLLEHLVSIGRARHVEAFCAQTLAENSAMLRVFADAGLSVERRLEGNVVEVTMPIPKVAALTEADAYLDAVSRRESLADIESLRPLLRPVSVVVVGASRRPGTVGRSILHNIISGGYSGRVYAVNPHAKRLGAIRCLPSVADLPEPVDLAVVAVPPASVPGVAEECGRRGVRGLVVITSALDARQGEELLTACRRHSMRLVGPNCFGIAVPGISLDATFAAAHPAPGVAGLVMQSGGLGFAMLNHLSRIGIGVSSFASVGNKYDVSSNDLLTWWEQDGLTRLAVLYLESFGSPRKFARTARRVGRTMPVLTVYAARTKEAQLAAASHTAAIATPLTSREALFEQAGLIATETFGELLDAAALLATQPVPAGPRVAVVSNVGGAGVLAADACVHCGLIVHTPSDSVQRRLGKIIPPGGALTGPVDTTAAITPARFRRCLELIAADDGVDAMLALVLPTATNDLLPAVCAADIRIPLATVVLDQSEGVRLIARTTRVAARSTHRARDTRSDRPAVAPPAVASRVPAYAYPESAARALGHAVRYGAWLAQPSEDGEALPDLRQADARELVAGFLGRVPGGGWLPPRKTGELLGCYQVPLVPSPAATSEDEAVAMADKLGGHVVLKADVPGVLHKRAAGAVALDLRDSQEVRAAYRRFDDVFGGLLTGVLVQPMVTGGTEVIIGVIQDALFGPLVIFGLGGVATEALADHAARLAPLTSADANDLINSTRAGALLQGQRGTPAADVAALRETLLRISRLADDLPQVAELDLNPVIARPDGVFTVDARIRVTSRETADPFLRQLRNPSHTGPPQQNPHQIPGLKADL</sequence>
<dbReference type="SUPFAM" id="SSF52210">
    <property type="entry name" value="Succinyl-CoA synthetase domains"/>
    <property type="match status" value="2"/>
</dbReference>
<dbReference type="Gene3D" id="3.30.470.20">
    <property type="entry name" value="ATP-grasp fold, B domain"/>
    <property type="match status" value="1"/>
</dbReference>
<keyword evidence="3" id="KW-0808">Transferase</keyword>
<dbReference type="Proteomes" id="UP001057702">
    <property type="component" value="Unassembled WGS sequence"/>
</dbReference>
<dbReference type="InterPro" id="IPR016102">
    <property type="entry name" value="Succinyl-CoA_synth-like"/>
</dbReference>